<dbReference type="Proteomes" id="UP001174932">
    <property type="component" value="Unassembled WGS sequence"/>
</dbReference>
<dbReference type="PANTHER" id="PTHR35813">
    <property type="entry name" value="INNER MEMBRANE PROTEIN YBAN"/>
    <property type="match status" value="1"/>
</dbReference>
<keyword evidence="1" id="KW-0812">Transmembrane</keyword>
<feature type="transmembrane region" description="Helical" evidence="1">
    <location>
        <begin position="6"/>
        <end position="39"/>
    </location>
</feature>
<evidence type="ECO:0000313" key="2">
    <source>
        <dbReference type="EMBL" id="MDO6962987.1"/>
    </source>
</evidence>
<dbReference type="Pfam" id="PF04304">
    <property type="entry name" value="DUF454"/>
    <property type="match status" value="1"/>
</dbReference>
<gene>
    <name evidence="2" type="ORF">Q4481_03400</name>
</gene>
<organism evidence="2 3">
    <name type="scientific">Rhizobium alvei</name>
    <dbReference type="NCBI Taxonomy" id="1132659"/>
    <lineage>
        <taxon>Bacteria</taxon>
        <taxon>Pseudomonadati</taxon>
        <taxon>Pseudomonadota</taxon>
        <taxon>Alphaproteobacteria</taxon>
        <taxon>Hyphomicrobiales</taxon>
        <taxon>Rhizobiaceae</taxon>
        <taxon>Rhizobium/Agrobacterium group</taxon>
        <taxon>Rhizobium</taxon>
    </lineage>
</organism>
<dbReference type="PANTHER" id="PTHR35813:SF1">
    <property type="entry name" value="INNER MEMBRANE PROTEIN YBAN"/>
    <property type="match status" value="1"/>
</dbReference>
<dbReference type="PIRSF" id="PIRSF016789">
    <property type="entry name" value="DUF454"/>
    <property type="match status" value="1"/>
</dbReference>
<keyword evidence="3" id="KW-1185">Reference proteome</keyword>
<sequence length="118" mass="12677">MRSLYLLLGWFFVGLGVVGIVLPVLPTTPFILVAAGFFAKGSPRAERWLMEHPVFGEPLAAWRERGAIPTYAKVLAVSMMSLSFGAILLGGVMPLWATIILGGLLLACAFYVISRPAA</sequence>
<dbReference type="RefSeq" id="WP_304374876.1">
    <property type="nucleotide sequence ID" value="NZ_JAUOZU010000002.1"/>
</dbReference>
<comment type="caution">
    <text evidence="2">The sequence shown here is derived from an EMBL/GenBank/DDBJ whole genome shotgun (WGS) entry which is preliminary data.</text>
</comment>
<protein>
    <submittedName>
        <fullName evidence="2">YbaN family protein</fullName>
    </submittedName>
</protein>
<name>A0ABT8YH40_9HYPH</name>
<evidence type="ECO:0000256" key="1">
    <source>
        <dbReference type="SAM" id="Phobius"/>
    </source>
</evidence>
<reference evidence="2" key="2">
    <citation type="submission" date="2023-07" db="EMBL/GenBank/DDBJ databases">
        <authorList>
            <person name="Shen H."/>
        </authorList>
    </citation>
    <scope>NUCLEOTIDE SEQUENCE</scope>
    <source>
        <strain evidence="2">TNR-22</strain>
    </source>
</reference>
<proteinExistence type="predicted"/>
<dbReference type="InterPro" id="IPR007401">
    <property type="entry name" value="DUF454"/>
</dbReference>
<dbReference type="EMBL" id="JAUOZU010000002">
    <property type="protein sequence ID" value="MDO6962987.1"/>
    <property type="molecule type" value="Genomic_DNA"/>
</dbReference>
<keyword evidence="1" id="KW-1133">Transmembrane helix</keyword>
<keyword evidence="1" id="KW-0472">Membrane</keyword>
<evidence type="ECO:0000313" key="3">
    <source>
        <dbReference type="Proteomes" id="UP001174932"/>
    </source>
</evidence>
<reference evidence="2" key="1">
    <citation type="journal article" date="2015" name="Int. J. Syst. Evol. Microbiol.">
        <title>Rhizobium alvei sp. nov., isolated from a freshwater river.</title>
        <authorList>
            <person name="Sheu S.Y."/>
            <person name="Huang H.W."/>
            <person name="Young C.C."/>
            <person name="Chen W.M."/>
        </authorList>
    </citation>
    <scope>NUCLEOTIDE SEQUENCE</scope>
    <source>
        <strain evidence="2">TNR-22</strain>
    </source>
</reference>
<accession>A0ABT8YH40</accession>
<feature type="transmembrane region" description="Helical" evidence="1">
    <location>
        <begin position="95"/>
        <end position="113"/>
    </location>
</feature>